<accession>A0A9X2EN15</accession>
<gene>
    <name evidence="2" type="ORF">MO867_10090</name>
</gene>
<reference evidence="2" key="1">
    <citation type="journal article" date="2022" name="Arch. Microbiol.">
        <title>Microbulbifer okhotskensis sp. nov., isolated from a deep bottom sediment of the Okhotsk Sea.</title>
        <authorList>
            <person name="Romanenko L."/>
            <person name="Kurilenko V."/>
            <person name="Otstavnykh N."/>
            <person name="Velansky P."/>
            <person name="Isaeva M."/>
            <person name="Mikhailov V."/>
        </authorList>
    </citation>
    <scope>NUCLEOTIDE SEQUENCE</scope>
    <source>
        <strain evidence="2">OS29</strain>
    </source>
</reference>
<evidence type="ECO:0000313" key="2">
    <source>
        <dbReference type="EMBL" id="MCO1334689.1"/>
    </source>
</evidence>
<dbReference type="Proteomes" id="UP001139028">
    <property type="component" value="Unassembled WGS sequence"/>
</dbReference>
<feature type="signal peptide" evidence="1">
    <location>
        <begin position="1"/>
        <end position="28"/>
    </location>
</feature>
<keyword evidence="1" id="KW-0732">Signal</keyword>
<evidence type="ECO:0000313" key="3">
    <source>
        <dbReference type="Proteomes" id="UP001139028"/>
    </source>
</evidence>
<organism evidence="2 3">
    <name type="scientific">Microbulbifer okhotskensis</name>
    <dbReference type="NCBI Taxonomy" id="2926617"/>
    <lineage>
        <taxon>Bacteria</taxon>
        <taxon>Pseudomonadati</taxon>
        <taxon>Pseudomonadota</taxon>
        <taxon>Gammaproteobacteria</taxon>
        <taxon>Cellvibrionales</taxon>
        <taxon>Microbulbiferaceae</taxon>
        <taxon>Microbulbifer</taxon>
    </lineage>
</organism>
<dbReference type="EMBL" id="JALBWM010000035">
    <property type="protein sequence ID" value="MCO1334689.1"/>
    <property type="molecule type" value="Genomic_DNA"/>
</dbReference>
<protein>
    <submittedName>
        <fullName evidence="2">Uncharacterized protein</fullName>
    </submittedName>
</protein>
<proteinExistence type="predicted"/>
<dbReference type="SUPFAM" id="SSF56935">
    <property type="entry name" value="Porins"/>
    <property type="match status" value="1"/>
</dbReference>
<keyword evidence="3" id="KW-1185">Reference proteome</keyword>
<comment type="caution">
    <text evidence="2">The sequence shown here is derived from an EMBL/GenBank/DDBJ whole genome shotgun (WGS) entry which is preliminary data.</text>
</comment>
<name>A0A9X2EN15_9GAMM</name>
<dbReference type="AlphaFoldDB" id="A0A9X2EN15"/>
<sequence>MKNNSPIKKKVLPVWVAAAVLVPLGSFAGSAESMEEVSVYGEQEETSTASRLSLTVYDTPQAVTAVSQAQIQDFALHDG</sequence>
<dbReference type="RefSeq" id="WP_252466290.1">
    <property type="nucleotide sequence ID" value="NZ_JALBWM010000035.1"/>
</dbReference>
<feature type="chain" id="PRO_5040836498" evidence="1">
    <location>
        <begin position="29"/>
        <end position="79"/>
    </location>
</feature>
<evidence type="ECO:0000256" key="1">
    <source>
        <dbReference type="SAM" id="SignalP"/>
    </source>
</evidence>